<dbReference type="EMBL" id="CP014034">
    <property type="protein sequence ID" value="AMF92333.2"/>
    <property type="molecule type" value="Genomic_DNA"/>
</dbReference>
<evidence type="ECO:0000313" key="2">
    <source>
        <dbReference type="EMBL" id="AMF92333.2"/>
    </source>
</evidence>
<name>A0ABN4KJ87_VIBFL</name>
<feature type="domain" description="Alpha-galactosidase NEW3" evidence="1">
    <location>
        <begin position="413"/>
        <end position="486"/>
    </location>
</feature>
<keyword evidence="3" id="KW-1185">Reference proteome</keyword>
<sequence length="614" mass="64947">MKNFCTLLGKKMASKINLSKFGLGKAFYLMMFLLVSVQHTSFAYAAGSTTGQQDTLVMLLNFQEDPNDQPISVSEATDLVFGEVNDFYKENSYGKTWLAGQVVGWYTLPVSNQVCDYPTVQAEADKMAEAQGITIADYQRVIYIMTQSGCGGGGSATTGKTFPSRAYIDGTLSAKIIAHEFGHNLGLMHARAMDCGDTSLSSSCSTIEYGDSYDVMGDPDLGYINTFYKERMGWINDSASPKVLTASKDGLYEIAAYESQDSQQNIALKIPRGVNPQTGLNEWFYIEYRQAQGYDEFLASRSYLLYRGDVTDGVIVRLAQENGDYSYMLHMKPDSDYSQVYGRKDWKDTALPVGATFTDPSSGISINLTSAANGVADIYVSMSGSDSGNVSPAVCEMAAPTVTATAVGDSSANAGSTVNYQLSVTNNASAECGTLDFAVTAQVASGWTADQQTVSLGAGETGQVVVAVTSSQQAQAGDYTISFAATDTQDTSYSAATQSSYTVITDSSTISDITAVDDAVTMSSLTTVDINVLGNDVVDAGASVTISVTAPSKGTAKVLSDGSIQYTPGKRFKSSDSFTYTISDGNGTSTATVNVTLQSSSSGTGGSPGKGKNK</sequence>
<dbReference type="Proteomes" id="UP000057088">
    <property type="component" value="Chromosome 1"/>
</dbReference>
<evidence type="ECO:0000313" key="3">
    <source>
        <dbReference type="Proteomes" id="UP000057088"/>
    </source>
</evidence>
<dbReference type="Gene3D" id="3.40.390.10">
    <property type="entry name" value="Collagenase (Catalytic Domain)"/>
    <property type="match status" value="1"/>
</dbReference>
<evidence type="ECO:0000259" key="1">
    <source>
        <dbReference type="Pfam" id="PF10633"/>
    </source>
</evidence>
<dbReference type="Pfam" id="PF10633">
    <property type="entry name" value="NPCBM_assoc"/>
    <property type="match status" value="1"/>
</dbReference>
<reference evidence="3" key="1">
    <citation type="submission" date="2015-12" db="EMBL/GenBank/DDBJ databases">
        <title>FDA dAtabase for Regulatory Grade micrObial Sequences (FDA-ARGOS): Supporting development and validation of Infectious Disease Dx tests.</title>
        <authorList>
            <person name="Hoffmann M."/>
            <person name="Allard M."/>
            <person name="Evans P."/>
            <person name="Brown E."/>
            <person name="Tallon L.J."/>
            <person name="Sadzewicz L."/>
            <person name="Sengamalay N."/>
            <person name="Ott S."/>
            <person name="Godinez A."/>
            <person name="Nagaraj S."/>
            <person name="Vyas G."/>
            <person name="Aluvathingal J."/>
            <person name="Nadendla S."/>
            <person name="Geyer C."/>
            <person name="Sichtig H."/>
        </authorList>
    </citation>
    <scope>NUCLEOTIDE SEQUENCE [LARGE SCALE GENOMIC DNA]</scope>
    <source>
        <strain evidence="3">ATCC 33809</strain>
    </source>
</reference>
<accession>A0ABN4KJ87</accession>
<organism evidence="2 3">
    <name type="scientific">Vibrio fluvialis</name>
    <dbReference type="NCBI Taxonomy" id="676"/>
    <lineage>
        <taxon>Bacteria</taxon>
        <taxon>Pseudomonadati</taxon>
        <taxon>Pseudomonadota</taxon>
        <taxon>Gammaproteobacteria</taxon>
        <taxon>Vibrionales</taxon>
        <taxon>Vibrionaceae</taxon>
        <taxon>Vibrio</taxon>
    </lineage>
</organism>
<dbReference type="SUPFAM" id="SSF55486">
    <property type="entry name" value="Metalloproteases ('zincins'), catalytic domain"/>
    <property type="match status" value="1"/>
</dbReference>
<dbReference type="Gene3D" id="2.60.40.2810">
    <property type="match status" value="1"/>
</dbReference>
<proteinExistence type="predicted"/>
<dbReference type="InterPro" id="IPR018905">
    <property type="entry name" value="A-galactase_NEW3"/>
</dbReference>
<protein>
    <submittedName>
        <fullName evidence="2">Peptidase M11 gametolysin</fullName>
    </submittedName>
</protein>
<gene>
    <name evidence="2" type="ORF">AL536_02300</name>
</gene>
<dbReference type="InterPro" id="IPR024079">
    <property type="entry name" value="MetalloPept_cat_dom_sf"/>
</dbReference>
<dbReference type="Pfam" id="PF17963">
    <property type="entry name" value="Big_9"/>
    <property type="match status" value="1"/>
</dbReference>